<evidence type="ECO:0000256" key="4">
    <source>
        <dbReference type="SAM" id="SignalP"/>
    </source>
</evidence>
<keyword evidence="3 4" id="KW-0732">Signal</keyword>
<name>A0A5S4G5L8_9ACTN</name>
<organism evidence="6 7">
    <name type="scientific">Nonomuraea turkmeniaca</name>
    <dbReference type="NCBI Taxonomy" id="103838"/>
    <lineage>
        <taxon>Bacteria</taxon>
        <taxon>Bacillati</taxon>
        <taxon>Actinomycetota</taxon>
        <taxon>Actinomycetes</taxon>
        <taxon>Streptosporangiales</taxon>
        <taxon>Streptosporangiaceae</taxon>
        <taxon>Nonomuraea</taxon>
    </lineage>
</organism>
<evidence type="ECO:0000256" key="1">
    <source>
        <dbReference type="ARBA" id="ARBA00004196"/>
    </source>
</evidence>
<dbReference type="AlphaFoldDB" id="A0A5S4G5L8"/>
<evidence type="ECO:0000256" key="3">
    <source>
        <dbReference type="ARBA" id="ARBA00022729"/>
    </source>
</evidence>
<dbReference type="InterPro" id="IPR028082">
    <property type="entry name" value="Peripla_BP_I"/>
</dbReference>
<dbReference type="Gene3D" id="3.40.50.2300">
    <property type="match status" value="2"/>
</dbReference>
<dbReference type="PANTHER" id="PTHR46847:SF1">
    <property type="entry name" value="D-ALLOSE-BINDING PERIPLASMIC PROTEIN-RELATED"/>
    <property type="match status" value="1"/>
</dbReference>
<evidence type="ECO:0000259" key="5">
    <source>
        <dbReference type="Pfam" id="PF13407"/>
    </source>
</evidence>
<keyword evidence="7" id="KW-1185">Reference proteome</keyword>
<sequence>MNVTRSGFRHGATALVLAAVVAGAAAGGCSRGPAPDGAPARDRPAGACPDVADTAARAVAQAEAMDTPWDGPTTGPRAVPGKNVVFVASSMTNPGVAGTANGVREAARTIGWGVRVIDGQGTPAGIRSALGQAIALRPSGIVIGGFDPSSVAQQVEQAADAGIPLVGWHALRVPGPSANPKLFTNVTSRVEDVARISAYWIIARSGGDAGVVIFTDSSIPFAENKSQLIRKTLLSCSGVKLLGYENIPLPDTGSRMPVVVPSLLSRFGERWTHSVAINDVYFADAAPALRAAGRKGDGPPYSIGAGDGDPSAFERIRDRRFQQATVPEPLSAQGSQIIDELNRAFAGQPPSGYVAPVHLTTIGNVGDTTSWEPRGYREAYRRIWQG</sequence>
<evidence type="ECO:0000313" key="7">
    <source>
        <dbReference type="Proteomes" id="UP000309128"/>
    </source>
</evidence>
<dbReference type="OrthoDB" id="3789223at2"/>
<dbReference type="Pfam" id="PF13407">
    <property type="entry name" value="Peripla_BP_4"/>
    <property type="match status" value="1"/>
</dbReference>
<dbReference type="Proteomes" id="UP000309128">
    <property type="component" value="Unassembled WGS sequence"/>
</dbReference>
<feature type="chain" id="PRO_5024449647" evidence="4">
    <location>
        <begin position="25"/>
        <end position="386"/>
    </location>
</feature>
<feature type="domain" description="Periplasmic binding protein" evidence="5">
    <location>
        <begin position="84"/>
        <end position="348"/>
    </location>
</feature>
<dbReference type="GO" id="GO:0030313">
    <property type="term" value="C:cell envelope"/>
    <property type="evidence" value="ECO:0007669"/>
    <property type="project" value="UniProtKB-SubCell"/>
</dbReference>
<evidence type="ECO:0000313" key="6">
    <source>
        <dbReference type="EMBL" id="TMR21260.1"/>
    </source>
</evidence>
<reference evidence="6 7" key="1">
    <citation type="submission" date="2019-05" db="EMBL/GenBank/DDBJ databases">
        <title>Draft genome sequence of Nonomuraea turkmeniaca DSM 43926.</title>
        <authorList>
            <person name="Saricaoglu S."/>
            <person name="Isik K."/>
        </authorList>
    </citation>
    <scope>NUCLEOTIDE SEQUENCE [LARGE SCALE GENOMIC DNA]</scope>
    <source>
        <strain evidence="6 7">DSM 43926</strain>
    </source>
</reference>
<dbReference type="EMBL" id="VCKY01000045">
    <property type="protein sequence ID" value="TMR21260.1"/>
    <property type="molecule type" value="Genomic_DNA"/>
</dbReference>
<feature type="signal peptide" evidence="4">
    <location>
        <begin position="1"/>
        <end position="24"/>
    </location>
</feature>
<dbReference type="InterPro" id="IPR025997">
    <property type="entry name" value="SBP_2_dom"/>
</dbReference>
<comment type="caution">
    <text evidence="6">The sequence shown here is derived from an EMBL/GenBank/DDBJ whole genome shotgun (WGS) entry which is preliminary data.</text>
</comment>
<dbReference type="SUPFAM" id="SSF53822">
    <property type="entry name" value="Periplasmic binding protein-like I"/>
    <property type="match status" value="1"/>
</dbReference>
<dbReference type="PANTHER" id="PTHR46847">
    <property type="entry name" value="D-ALLOSE-BINDING PERIPLASMIC PROTEIN-RELATED"/>
    <property type="match status" value="1"/>
</dbReference>
<evidence type="ECO:0000256" key="2">
    <source>
        <dbReference type="ARBA" id="ARBA00007639"/>
    </source>
</evidence>
<gene>
    <name evidence="6" type="ORF">ETD86_15770</name>
</gene>
<proteinExistence type="inferred from homology"/>
<protein>
    <submittedName>
        <fullName evidence="6">Substrate-binding domain-containing protein</fullName>
    </submittedName>
</protein>
<accession>A0A5S4G5L8</accession>
<comment type="similarity">
    <text evidence="2">Belongs to the bacterial solute-binding protein 2 family.</text>
</comment>
<dbReference type="RefSeq" id="WP_138666901.1">
    <property type="nucleotide sequence ID" value="NZ_VCKY01000045.1"/>
</dbReference>
<dbReference type="PROSITE" id="PS51257">
    <property type="entry name" value="PROKAR_LIPOPROTEIN"/>
    <property type="match status" value="1"/>
</dbReference>
<dbReference type="GO" id="GO:0030246">
    <property type="term" value="F:carbohydrate binding"/>
    <property type="evidence" value="ECO:0007669"/>
    <property type="project" value="UniProtKB-ARBA"/>
</dbReference>
<comment type="subcellular location">
    <subcellularLocation>
        <location evidence="1">Cell envelope</location>
    </subcellularLocation>
</comment>